<dbReference type="InterPro" id="IPR007754">
    <property type="entry name" value="GlcNAc_II"/>
</dbReference>
<dbReference type="Gene3D" id="3.90.550.10">
    <property type="entry name" value="Spore Coat Polysaccharide Biosynthesis Protein SpsA, Chain A"/>
    <property type="match status" value="1"/>
</dbReference>
<evidence type="ECO:0000256" key="4">
    <source>
        <dbReference type="ARBA" id="ARBA00011011"/>
    </source>
</evidence>
<keyword evidence="7" id="KW-0328">Glycosyltransferase</keyword>
<keyword evidence="13" id="KW-0333">Golgi apparatus</keyword>
<evidence type="ECO:0000256" key="14">
    <source>
        <dbReference type="ARBA" id="ARBA00023136"/>
    </source>
</evidence>
<evidence type="ECO:0000256" key="15">
    <source>
        <dbReference type="ARBA" id="ARBA00023157"/>
    </source>
</evidence>
<evidence type="ECO:0000256" key="21">
    <source>
        <dbReference type="ARBA" id="ARBA00032915"/>
    </source>
</evidence>
<feature type="disulfide bond" evidence="25">
    <location>
        <begin position="145"/>
        <end position="168"/>
    </location>
</feature>
<evidence type="ECO:0000256" key="2">
    <source>
        <dbReference type="ARBA" id="ARBA00004323"/>
    </source>
</evidence>
<evidence type="ECO:0000256" key="8">
    <source>
        <dbReference type="ARBA" id="ARBA00022679"/>
    </source>
</evidence>
<keyword evidence="12" id="KW-1133">Transmembrane helix</keyword>
<evidence type="ECO:0000256" key="19">
    <source>
        <dbReference type="ARBA" id="ARBA00031203"/>
    </source>
</evidence>
<sequence>MKLGSMFESVWHRLSGISQALLVFSHDYYDEEMNSLVQSVDFCKVIQIFYPYSIQTHPNEFPGEDPGDCPRDMKREQGFCDKEALRAIKQQYKKNVGQVHPSWTFQVLPSLYQHSQKVEITPWISSKHNMGMAFNRTTWMQIVECAAYFCKYDDYNWDWSLQHISQNCLKQKLHAMVARGPRIFHIGECGVHHKKNNCESTSVISKVQQVLKSAKRHLYPDYLILTYTTILKKTKLRKGNGGWGDRRDHKLCMGMTIR</sequence>
<dbReference type="PANTHER" id="PTHR12871">
    <property type="entry name" value="BETA-1,2-N-ACETYLGLUCOSAMINYLTRANSFERASE II"/>
    <property type="match status" value="1"/>
</dbReference>
<protein>
    <recommendedName>
        <fullName evidence="6">Alpha-1,6-mannosyl-glycoprotein 2-beta-N-acetylglucosaminyltransferase</fullName>
        <ecNumber evidence="5">2.4.1.143</ecNumber>
    </recommendedName>
    <alternativeName>
        <fullName evidence="21">Beta-1,2-N-acetylglucosaminyltransferase II</fullName>
    </alternativeName>
    <alternativeName>
        <fullName evidence="20">GlcNAc-T II</fullName>
    </alternativeName>
    <alternativeName>
        <fullName evidence="19">Mannoside acetylglucosaminyltransferase 2</fullName>
    </alternativeName>
    <alternativeName>
        <fullName evidence="18">N-glycosyl-oligosaccharide-glycoprotein N-acetylglucosaminyltransferase II</fullName>
    </alternativeName>
</protein>
<evidence type="ECO:0000256" key="12">
    <source>
        <dbReference type="ARBA" id="ARBA00022989"/>
    </source>
</evidence>
<evidence type="ECO:0000256" key="11">
    <source>
        <dbReference type="ARBA" id="ARBA00022968"/>
    </source>
</evidence>
<feature type="disulfide bond" evidence="25">
    <location>
        <begin position="150"/>
        <end position="252"/>
    </location>
</feature>
<dbReference type="AlphaFoldDB" id="A0AAV8Y8E8"/>
<dbReference type="GO" id="GO:0046872">
    <property type="term" value="F:metal ion binding"/>
    <property type="evidence" value="ECO:0007669"/>
    <property type="project" value="UniProtKB-KW"/>
</dbReference>
<evidence type="ECO:0000313" key="27">
    <source>
        <dbReference type="Proteomes" id="UP001162162"/>
    </source>
</evidence>
<dbReference type="GO" id="GO:0005795">
    <property type="term" value="C:Golgi stack"/>
    <property type="evidence" value="ECO:0007669"/>
    <property type="project" value="InterPro"/>
</dbReference>
<keyword evidence="8" id="KW-0808">Transferase</keyword>
<evidence type="ECO:0000256" key="24">
    <source>
        <dbReference type="PIRSR" id="PIRSR607754-2"/>
    </source>
</evidence>
<comment type="pathway">
    <text evidence="3">Protein modification; protein glycosylation.</text>
</comment>
<evidence type="ECO:0000256" key="23">
    <source>
        <dbReference type="PIRSR" id="PIRSR607754-1"/>
    </source>
</evidence>
<dbReference type="EMBL" id="JAPWTK010000169">
    <property type="protein sequence ID" value="KAJ8947123.1"/>
    <property type="molecule type" value="Genomic_DNA"/>
</dbReference>
<accession>A0AAV8Y8E8</accession>
<dbReference type="GO" id="GO:0008455">
    <property type="term" value="F:alpha-1,6-mannosylglycoprotein 2-beta-N-acetylglucosaminyltransferase activity"/>
    <property type="evidence" value="ECO:0007669"/>
    <property type="project" value="UniProtKB-EC"/>
</dbReference>
<keyword evidence="9" id="KW-0812">Transmembrane</keyword>
<reference evidence="26" key="1">
    <citation type="journal article" date="2023" name="Insect Mol. Biol.">
        <title>Genome sequencing provides insights into the evolution of gene families encoding plant cell wall-degrading enzymes in longhorned beetles.</title>
        <authorList>
            <person name="Shin N.R."/>
            <person name="Okamura Y."/>
            <person name="Kirsch R."/>
            <person name="Pauchet Y."/>
        </authorList>
    </citation>
    <scope>NUCLEOTIDE SEQUENCE</scope>
    <source>
        <strain evidence="26">AMC_N1</strain>
    </source>
</reference>
<evidence type="ECO:0000256" key="5">
    <source>
        <dbReference type="ARBA" id="ARBA00012613"/>
    </source>
</evidence>
<comment type="subcellular location">
    <subcellularLocation>
        <location evidence="2">Golgi apparatus membrane</location>
        <topology evidence="2">Single-pass type II membrane protein</topology>
    </subcellularLocation>
</comment>
<evidence type="ECO:0000256" key="1">
    <source>
        <dbReference type="ARBA" id="ARBA00001936"/>
    </source>
</evidence>
<comment type="similarity">
    <text evidence="4">Belongs to the glycosyltransferase 16 (GT16) protein family.</text>
</comment>
<keyword evidence="17 24" id="KW-0464">Manganese</keyword>
<dbReference type="Pfam" id="PF05060">
    <property type="entry name" value="MGAT2"/>
    <property type="match status" value="2"/>
</dbReference>
<evidence type="ECO:0000256" key="9">
    <source>
        <dbReference type="ARBA" id="ARBA00022692"/>
    </source>
</evidence>
<feature type="binding site" evidence="24">
    <location>
        <position position="185"/>
    </location>
    <ligand>
        <name>Mn(2+)</name>
        <dbReference type="ChEBI" id="CHEBI:29035"/>
    </ligand>
</feature>
<evidence type="ECO:0000256" key="3">
    <source>
        <dbReference type="ARBA" id="ARBA00004922"/>
    </source>
</evidence>
<keyword evidence="15 25" id="KW-1015">Disulfide bond</keyword>
<evidence type="ECO:0000256" key="22">
    <source>
        <dbReference type="ARBA" id="ARBA00093257"/>
    </source>
</evidence>
<dbReference type="GO" id="GO:0009312">
    <property type="term" value="P:oligosaccharide biosynthetic process"/>
    <property type="evidence" value="ECO:0007669"/>
    <property type="project" value="InterPro"/>
</dbReference>
<keyword evidence="27" id="KW-1185">Reference proteome</keyword>
<proteinExistence type="inferred from homology"/>
<evidence type="ECO:0000313" key="26">
    <source>
        <dbReference type="EMBL" id="KAJ8947123.1"/>
    </source>
</evidence>
<organism evidence="26 27">
    <name type="scientific">Aromia moschata</name>
    <dbReference type="NCBI Taxonomy" id="1265417"/>
    <lineage>
        <taxon>Eukaryota</taxon>
        <taxon>Metazoa</taxon>
        <taxon>Ecdysozoa</taxon>
        <taxon>Arthropoda</taxon>
        <taxon>Hexapoda</taxon>
        <taxon>Insecta</taxon>
        <taxon>Pterygota</taxon>
        <taxon>Neoptera</taxon>
        <taxon>Endopterygota</taxon>
        <taxon>Coleoptera</taxon>
        <taxon>Polyphaga</taxon>
        <taxon>Cucujiformia</taxon>
        <taxon>Chrysomeloidea</taxon>
        <taxon>Cerambycidae</taxon>
        <taxon>Cerambycinae</taxon>
        <taxon>Callichromatini</taxon>
        <taxon>Aromia</taxon>
    </lineage>
</organism>
<comment type="caution">
    <text evidence="26">The sequence shown here is derived from an EMBL/GenBank/DDBJ whole genome shotgun (WGS) entry which is preliminary data.</text>
</comment>
<dbReference type="GO" id="GO:0006487">
    <property type="term" value="P:protein N-linked glycosylation"/>
    <property type="evidence" value="ECO:0007669"/>
    <property type="project" value="TreeGrafter"/>
</dbReference>
<dbReference type="PANTHER" id="PTHR12871:SF0">
    <property type="entry name" value="ALPHA-1,6-MANNOSYL-GLYCOPROTEIN 2-BETA-N-ACETYLGLUCOSAMINYLTRANSFERASE"/>
    <property type="match status" value="1"/>
</dbReference>
<evidence type="ECO:0000256" key="6">
    <source>
        <dbReference type="ARBA" id="ARBA00014817"/>
    </source>
</evidence>
<comment type="catalytic activity">
    <reaction evidence="22">
        <text>an N(4)-{beta-D-GlcNAc-(1-&gt;2)-alpha-D-Man-(1-&gt;3)-[alpha-D-Man-(1-&gt;6)]-beta-D-Man-(1-&gt;4)-beta-D-GlcNAc-(1-&gt;4)-beta-D-GlcNAc}-L-asparaginyl-[protein] + UDP-N-acetyl-alpha-D-glucosamine = N(4)-{beta-D-GlcNAc-(1-&gt;2)-alpha-D-Man-(1-&gt;3)-[beta-D-GlcNAc-(1-&gt;2)-alpha-D-Man-(1-&gt;6)]-beta-D-Man-(1-&gt;4)-beta-D-GlcNAc-(1-&gt;4)-beta-D-GlcNAc}-L-asparaginyl-[protein] + UDP + H(+)</text>
        <dbReference type="Rhea" id="RHEA:12941"/>
        <dbReference type="Rhea" id="RHEA-COMP:13526"/>
        <dbReference type="Rhea" id="RHEA-COMP:14369"/>
        <dbReference type="ChEBI" id="CHEBI:15378"/>
        <dbReference type="ChEBI" id="CHEBI:57705"/>
        <dbReference type="ChEBI" id="CHEBI:58223"/>
        <dbReference type="ChEBI" id="CHEBI:60615"/>
        <dbReference type="ChEBI" id="CHEBI:60651"/>
        <dbReference type="EC" id="2.4.1.143"/>
    </reaction>
</comment>
<keyword evidence="14" id="KW-0472">Membrane</keyword>
<evidence type="ECO:0000256" key="7">
    <source>
        <dbReference type="ARBA" id="ARBA00022676"/>
    </source>
</evidence>
<evidence type="ECO:0000256" key="18">
    <source>
        <dbReference type="ARBA" id="ARBA00029663"/>
    </source>
</evidence>
<dbReference type="GO" id="GO:0000139">
    <property type="term" value="C:Golgi membrane"/>
    <property type="evidence" value="ECO:0007669"/>
    <property type="project" value="UniProtKB-SubCell"/>
</dbReference>
<keyword evidence="11" id="KW-0735">Signal-anchor</keyword>
<evidence type="ECO:0000256" key="17">
    <source>
        <dbReference type="ARBA" id="ARBA00023211"/>
    </source>
</evidence>
<evidence type="ECO:0000256" key="20">
    <source>
        <dbReference type="ARBA" id="ARBA00032552"/>
    </source>
</evidence>
<feature type="binding site" evidence="23">
    <location>
        <position position="27"/>
    </location>
    <ligand>
        <name>substrate</name>
    </ligand>
</feature>
<evidence type="ECO:0000256" key="10">
    <source>
        <dbReference type="ARBA" id="ARBA00022723"/>
    </source>
</evidence>
<feature type="disulfide bond" evidence="25">
    <location>
        <begin position="189"/>
        <end position="198"/>
    </location>
</feature>
<keyword evidence="16" id="KW-0325">Glycoprotein</keyword>
<evidence type="ECO:0000256" key="13">
    <source>
        <dbReference type="ARBA" id="ARBA00023034"/>
    </source>
</evidence>
<keyword evidence="10 24" id="KW-0479">Metal-binding</keyword>
<dbReference type="InterPro" id="IPR029044">
    <property type="entry name" value="Nucleotide-diphossugar_trans"/>
</dbReference>
<feature type="disulfide bond" evidence="25">
    <location>
        <begin position="69"/>
        <end position="80"/>
    </location>
</feature>
<dbReference type="EC" id="2.4.1.143" evidence="5"/>
<gene>
    <name evidence="26" type="ORF">NQ318_002483</name>
</gene>
<evidence type="ECO:0000256" key="16">
    <source>
        <dbReference type="ARBA" id="ARBA00023180"/>
    </source>
</evidence>
<dbReference type="Proteomes" id="UP001162162">
    <property type="component" value="Unassembled WGS sequence"/>
</dbReference>
<evidence type="ECO:0000256" key="25">
    <source>
        <dbReference type="PIRSR" id="PIRSR607754-3"/>
    </source>
</evidence>
<name>A0AAV8Y8E8_9CUCU</name>
<comment type="cofactor">
    <cofactor evidence="1 24">
        <name>Mn(2+)</name>
        <dbReference type="ChEBI" id="CHEBI:29035"/>
    </cofactor>
</comment>